<keyword evidence="7" id="KW-1185">Reference proteome</keyword>
<evidence type="ECO:0000256" key="1">
    <source>
        <dbReference type="ARBA" id="ARBA00022679"/>
    </source>
</evidence>
<evidence type="ECO:0000256" key="4">
    <source>
        <dbReference type="RuleBase" id="RU362109"/>
    </source>
</evidence>
<dbReference type="PROSITE" id="PS00183">
    <property type="entry name" value="UBC_1"/>
    <property type="match status" value="1"/>
</dbReference>
<protein>
    <recommendedName>
        <fullName evidence="5">UBC core domain-containing protein</fullName>
    </recommendedName>
</protein>
<keyword evidence="4" id="KW-0067">ATP-binding</keyword>
<reference evidence="6" key="1">
    <citation type="submission" date="2023-07" db="EMBL/GenBank/DDBJ databases">
        <authorList>
            <consortium name="AG Swart"/>
            <person name="Singh M."/>
            <person name="Singh A."/>
            <person name="Seah K."/>
            <person name="Emmerich C."/>
        </authorList>
    </citation>
    <scope>NUCLEOTIDE SEQUENCE</scope>
    <source>
        <strain evidence="6">DP1</strain>
    </source>
</reference>
<evidence type="ECO:0000256" key="3">
    <source>
        <dbReference type="PROSITE-ProRule" id="PRU10133"/>
    </source>
</evidence>
<dbReference type="CDD" id="cd23795">
    <property type="entry name" value="UBCc_UBE2G1"/>
    <property type="match status" value="1"/>
</dbReference>
<sequence length="170" mass="19505">MESSSKYAMEILSKELERLQTQDDIGASIGLVDDEDLFNWNVIYEGPSDTLYEGGFFKALIKFPEDYPNNPPEMRFVTEMWHPNIYPDGKVCISILHPPGEDEFNEQESADERWRPILGVESILISVISMLNDPNLDSPANIDAAKQFKEEREAYEKKVKKLTQLSVEML</sequence>
<evidence type="ECO:0000256" key="2">
    <source>
        <dbReference type="ARBA" id="ARBA00022786"/>
    </source>
</evidence>
<keyword evidence="1" id="KW-0808">Transferase</keyword>
<dbReference type="InterPro" id="IPR016135">
    <property type="entry name" value="UBQ-conjugating_enzyme/RWD"/>
</dbReference>
<dbReference type="SUPFAM" id="SSF54495">
    <property type="entry name" value="UBC-like"/>
    <property type="match status" value="1"/>
</dbReference>
<gene>
    <name evidence="6" type="ORF">ECRASSUSDP1_LOCUS21395</name>
</gene>
<dbReference type="Gene3D" id="3.10.110.10">
    <property type="entry name" value="Ubiquitin Conjugating Enzyme"/>
    <property type="match status" value="1"/>
</dbReference>
<accession>A0AAD2D4V4</accession>
<dbReference type="GO" id="GO:0005524">
    <property type="term" value="F:ATP binding"/>
    <property type="evidence" value="ECO:0007669"/>
    <property type="project" value="UniProtKB-UniRule"/>
</dbReference>
<comment type="caution">
    <text evidence="6">The sequence shown here is derived from an EMBL/GenBank/DDBJ whole genome shotgun (WGS) entry which is preliminary data.</text>
</comment>
<organism evidence="6 7">
    <name type="scientific">Euplotes crassus</name>
    <dbReference type="NCBI Taxonomy" id="5936"/>
    <lineage>
        <taxon>Eukaryota</taxon>
        <taxon>Sar</taxon>
        <taxon>Alveolata</taxon>
        <taxon>Ciliophora</taxon>
        <taxon>Intramacronucleata</taxon>
        <taxon>Spirotrichea</taxon>
        <taxon>Hypotrichia</taxon>
        <taxon>Euplotida</taxon>
        <taxon>Euplotidae</taxon>
        <taxon>Moneuplotes</taxon>
    </lineage>
</organism>
<dbReference type="EMBL" id="CAMPGE010021861">
    <property type="protein sequence ID" value="CAI2379971.1"/>
    <property type="molecule type" value="Genomic_DNA"/>
</dbReference>
<dbReference type="PROSITE" id="PS50127">
    <property type="entry name" value="UBC_2"/>
    <property type="match status" value="1"/>
</dbReference>
<dbReference type="Pfam" id="PF00179">
    <property type="entry name" value="UQ_con"/>
    <property type="match status" value="1"/>
</dbReference>
<evidence type="ECO:0000313" key="7">
    <source>
        <dbReference type="Proteomes" id="UP001295684"/>
    </source>
</evidence>
<feature type="domain" description="UBC core" evidence="5">
    <location>
        <begin position="7"/>
        <end position="168"/>
    </location>
</feature>
<name>A0AAD2D4V4_EUPCR</name>
<proteinExistence type="inferred from homology"/>
<comment type="similarity">
    <text evidence="4">Belongs to the ubiquitin-conjugating enzyme family.</text>
</comment>
<dbReference type="PANTHER" id="PTHR24067">
    <property type="entry name" value="UBIQUITIN-CONJUGATING ENZYME E2"/>
    <property type="match status" value="1"/>
</dbReference>
<evidence type="ECO:0000259" key="5">
    <source>
        <dbReference type="PROSITE" id="PS50127"/>
    </source>
</evidence>
<dbReference type="AlphaFoldDB" id="A0AAD2D4V4"/>
<dbReference type="GO" id="GO:0016740">
    <property type="term" value="F:transferase activity"/>
    <property type="evidence" value="ECO:0007669"/>
    <property type="project" value="UniProtKB-KW"/>
</dbReference>
<dbReference type="InterPro" id="IPR050113">
    <property type="entry name" value="Ub_conjugating_enzyme"/>
</dbReference>
<dbReference type="InterPro" id="IPR023313">
    <property type="entry name" value="UBQ-conjugating_AS"/>
</dbReference>
<dbReference type="Proteomes" id="UP001295684">
    <property type="component" value="Unassembled WGS sequence"/>
</dbReference>
<dbReference type="FunFam" id="3.10.110.10:FF:000051">
    <property type="entry name" value="ubiquitin-conjugating enzyme E2 R2-like"/>
    <property type="match status" value="1"/>
</dbReference>
<evidence type="ECO:0000313" key="6">
    <source>
        <dbReference type="EMBL" id="CAI2379971.1"/>
    </source>
</evidence>
<dbReference type="SMART" id="SM00212">
    <property type="entry name" value="UBCc"/>
    <property type="match status" value="1"/>
</dbReference>
<keyword evidence="4" id="KW-0547">Nucleotide-binding</keyword>
<feature type="active site" description="Glycyl thioester intermediate" evidence="3">
    <location>
        <position position="92"/>
    </location>
</feature>
<keyword evidence="2 4" id="KW-0833">Ubl conjugation pathway</keyword>
<dbReference type="InterPro" id="IPR000608">
    <property type="entry name" value="UBC"/>
</dbReference>